<gene>
    <name evidence="2" type="primary">mhqA</name>
    <name evidence="2" type="ORF">GCM10007362_12400</name>
</gene>
<evidence type="ECO:0000313" key="2">
    <source>
        <dbReference type="EMBL" id="GGH73374.1"/>
    </source>
</evidence>
<dbReference type="InterPro" id="IPR004360">
    <property type="entry name" value="Glyas_Fos-R_dOase_dom"/>
</dbReference>
<dbReference type="RefSeq" id="WP_172246965.1">
    <property type="nucleotide sequence ID" value="NZ_BMDD01000001.1"/>
</dbReference>
<sequence>MQLLGQHHVSLMTGKAEQNYDFFTRILGMRLVKKSVNQDNTTSYHLFYGDAVASPGTEVTYFDYPGIGPSYPGVSSISSTSLRVPTTASLRFWQERLDSLGIKHGEIIQRAGRNTLAFEDFEGTQLILAADEGEAGVAPGEPWTAEGIPLEHAIVGLGPVTLTVADAKPTALVLTQLMGFRKVGTYPSPAGDFAEIEVFATGEGGSGAEVHLEARPDLPKFRLGRGGAHHVAFRIPNEEEYAKWIDRIAASGLQNSGRVDRDYFRALYFREPNGILFELSTDTPGFDIDEPIESLGEKLGLPSFLEHRRADIESKLRPLKW</sequence>
<protein>
    <submittedName>
        <fullName evidence="2">Ring-cleaving dioxygenase MhqA</fullName>
    </submittedName>
</protein>
<keyword evidence="2" id="KW-0560">Oxidoreductase</keyword>
<dbReference type="PANTHER" id="PTHR36110">
    <property type="entry name" value="RING-CLEAVING DIOXYGENASE MHQE-RELATED"/>
    <property type="match status" value="1"/>
</dbReference>
<comment type="caution">
    <text evidence="2">The sequence shown here is derived from an EMBL/GenBank/DDBJ whole genome shotgun (WGS) entry which is preliminary data.</text>
</comment>
<dbReference type="PROSITE" id="PS51819">
    <property type="entry name" value="VOC"/>
    <property type="match status" value="2"/>
</dbReference>
<dbReference type="InterPro" id="IPR029068">
    <property type="entry name" value="Glyas_Bleomycin-R_OHBP_Dase"/>
</dbReference>
<organism evidence="2 3">
    <name type="scientific">Saccharibacillus endophyticus</name>
    <dbReference type="NCBI Taxonomy" id="2060666"/>
    <lineage>
        <taxon>Bacteria</taxon>
        <taxon>Bacillati</taxon>
        <taxon>Bacillota</taxon>
        <taxon>Bacilli</taxon>
        <taxon>Bacillales</taxon>
        <taxon>Paenibacillaceae</taxon>
        <taxon>Saccharibacillus</taxon>
    </lineage>
</organism>
<accession>A0ABQ1ZS86</accession>
<dbReference type="GO" id="GO:0051213">
    <property type="term" value="F:dioxygenase activity"/>
    <property type="evidence" value="ECO:0007669"/>
    <property type="project" value="UniProtKB-KW"/>
</dbReference>
<dbReference type="PANTHER" id="PTHR36110:SF4">
    <property type="entry name" value="RING-CLEAVING DIOXYGENASE MHQA-RELATED"/>
    <property type="match status" value="1"/>
</dbReference>
<dbReference type="SUPFAM" id="SSF54593">
    <property type="entry name" value="Glyoxalase/Bleomycin resistance protein/Dihydroxybiphenyl dioxygenase"/>
    <property type="match status" value="1"/>
</dbReference>
<dbReference type="Gene3D" id="3.10.180.10">
    <property type="entry name" value="2,3-Dihydroxybiphenyl 1,2-Dioxygenase, domain 1"/>
    <property type="match status" value="2"/>
</dbReference>
<name>A0ABQ1ZS86_9BACL</name>
<dbReference type="EMBL" id="BMDD01000001">
    <property type="protein sequence ID" value="GGH73374.1"/>
    <property type="molecule type" value="Genomic_DNA"/>
</dbReference>
<dbReference type="CDD" id="cd08347">
    <property type="entry name" value="PcpA_C_like"/>
    <property type="match status" value="1"/>
</dbReference>
<reference evidence="3" key="1">
    <citation type="journal article" date="2019" name="Int. J. Syst. Evol. Microbiol.">
        <title>The Global Catalogue of Microorganisms (GCM) 10K type strain sequencing project: providing services to taxonomists for standard genome sequencing and annotation.</title>
        <authorList>
            <consortium name="The Broad Institute Genomics Platform"/>
            <consortium name="The Broad Institute Genome Sequencing Center for Infectious Disease"/>
            <person name="Wu L."/>
            <person name="Ma J."/>
        </authorList>
    </citation>
    <scope>NUCLEOTIDE SEQUENCE [LARGE SCALE GENOMIC DNA]</scope>
    <source>
        <strain evidence="3">CCM 8702</strain>
    </source>
</reference>
<dbReference type="InterPro" id="IPR037523">
    <property type="entry name" value="VOC_core"/>
</dbReference>
<dbReference type="InterPro" id="IPR052537">
    <property type="entry name" value="Extradiol_RC_dioxygenase"/>
</dbReference>
<proteinExistence type="predicted"/>
<feature type="domain" description="VOC" evidence="1">
    <location>
        <begin position="156"/>
        <end position="282"/>
    </location>
</feature>
<feature type="domain" description="VOC" evidence="1">
    <location>
        <begin position="5"/>
        <end position="131"/>
    </location>
</feature>
<dbReference type="Pfam" id="PF00903">
    <property type="entry name" value="Glyoxalase"/>
    <property type="match status" value="2"/>
</dbReference>
<keyword evidence="3" id="KW-1185">Reference proteome</keyword>
<keyword evidence="2" id="KW-0223">Dioxygenase</keyword>
<evidence type="ECO:0000259" key="1">
    <source>
        <dbReference type="PROSITE" id="PS51819"/>
    </source>
</evidence>
<evidence type="ECO:0000313" key="3">
    <source>
        <dbReference type="Proteomes" id="UP000605427"/>
    </source>
</evidence>
<dbReference type="Proteomes" id="UP000605427">
    <property type="component" value="Unassembled WGS sequence"/>
</dbReference>